<evidence type="ECO:0000313" key="3">
    <source>
        <dbReference type="EMBL" id="OHS95113.1"/>
    </source>
</evidence>
<dbReference type="AlphaFoldDB" id="A0A1J4J8U5"/>
<feature type="domain" description="Nucleoplasmin-like" evidence="2">
    <location>
        <begin position="9"/>
        <end position="118"/>
    </location>
</feature>
<evidence type="ECO:0000313" key="4">
    <source>
        <dbReference type="Proteomes" id="UP000179807"/>
    </source>
</evidence>
<gene>
    <name evidence="3" type="ORF">TRFO_38660</name>
</gene>
<dbReference type="EMBL" id="MLAK01001262">
    <property type="protein sequence ID" value="OHS95113.1"/>
    <property type="molecule type" value="Genomic_DNA"/>
</dbReference>
<evidence type="ECO:0000259" key="2">
    <source>
        <dbReference type="Pfam" id="PF17800"/>
    </source>
</evidence>
<dbReference type="Gene3D" id="2.60.120.340">
    <property type="entry name" value="Nucleoplasmin core domain"/>
    <property type="match status" value="1"/>
</dbReference>
<feature type="region of interest" description="Disordered" evidence="1">
    <location>
        <begin position="119"/>
        <end position="141"/>
    </location>
</feature>
<accession>A0A1J4J8U5</accession>
<dbReference type="VEuPathDB" id="TrichDB:TRFO_38660"/>
<dbReference type="RefSeq" id="XP_068348250.1">
    <property type="nucleotide sequence ID" value="XM_068512185.1"/>
</dbReference>
<protein>
    <recommendedName>
        <fullName evidence="2">Nucleoplasmin-like domain-containing protein</fullName>
    </recommendedName>
</protein>
<evidence type="ECO:0000256" key="1">
    <source>
        <dbReference type="SAM" id="MobiDB-lite"/>
    </source>
</evidence>
<dbReference type="Pfam" id="PF17800">
    <property type="entry name" value="NPL"/>
    <property type="match status" value="1"/>
</dbReference>
<organism evidence="3 4">
    <name type="scientific">Tritrichomonas foetus</name>
    <dbReference type="NCBI Taxonomy" id="1144522"/>
    <lineage>
        <taxon>Eukaryota</taxon>
        <taxon>Metamonada</taxon>
        <taxon>Parabasalia</taxon>
        <taxon>Tritrichomonadida</taxon>
        <taxon>Tritrichomonadidae</taxon>
        <taxon>Tritrichomonas</taxon>
    </lineage>
</organism>
<dbReference type="GeneID" id="94846889"/>
<proteinExistence type="predicted"/>
<dbReference type="Proteomes" id="UP000179807">
    <property type="component" value="Unassembled WGS sequence"/>
</dbReference>
<comment type="caution">
    <text evidence="3">The sequence shown here is derived from an EMBL/GenBank/DDBJ whole genome shotgun (WGS) entry which is preliminary data.</text>
</comment>
<sequence length="160" mass="17869">MEGNIPQSFWGVVVSPGTKLTLSPPEDVYTLITSACLGEFDENNPSSTSKLTGTIHTTNINEIDPTKDFDPEEITQTTFAFLTPGKCEQVKLNHIFSPLSRIELEVDGAHPVFVAGKYAPVDSHDEEEDIPEEEEDLNDEELMAKLKEKYVKKPKKTDEE</sequence>
<feature type="compositionally biased region" description="Acidic residues" evidence="1">
    <location>
        <begin position="124"/>
        <end position="141"/>
    </location>
</feature>
<keyword evidence="4" id="KW-1185">Reference proteome</keyword>
<name>A0A1J4J8U5_9EUKA</name>
<reference evidence="3" key="1">
    <citation type="submission" date="2016-10" db="EMBL/GenBank/DDBJ databases">
        <authorList>
            <person name="Benchimol M."/>
            <person name="Almeida L.G."/>
            <person name="Vasconcelos A.T."/>
            <person name="Perreira-Neves A."/>
            <person name="Rosa I.A."/>
            <person name="Tasca T."/>
            <person name="Bogo M.R."/>
            <person name="de Souza W."/>
        </authorList>
    </citation>
    <scope>NUCLEOTIDE SEQUENCE [LARGE SCALE GENOMIC DNA]</scope>
    <source>
        <strain evidence="3">K</strain>
    </source>
</reference>
<dbReference type="InterPro" id="IPR041232">
    <property type="entry name" value="NPL"/>
</dbReference>